<keyword evidence="3" id="KW-1185">Reference proteome</keyword>
<name>A0A4C1TPS2_EUMVA</name>
<feature type="region of interest" description="Disordered" evidence="1">
    <location>
        <begin position="101"/>
        <end position="149"/>
    </location>
</feature>
<feature type="region of interest" description="Disordered" evidence="1">
    <location>
        <begin position="1"/>
        <end position="44"/>
    </location>
</feature>
<dbReference type="Proteomes" id="UP000299102">
    <property type="component" value="Unassembled WGS sequence"/>
</dbReference>
<feature type="non-terminal residue" evidence="2">
    <location>
        <position position="149"/>
    </location>
</feature>
<sequence>MIPCQSVGKTGRPLTLTGDLTSNRLNLRSPKGQRARSCPAPASDVITHSSLQRIPAVTKRICPQDPYHPQKPDIMILQKIKLSKVSGKRAEKLAQLAVSPSENYGNIPTSKHNAYDSPQLDMDYGQTPPGSSIRRQHTLKLPENRKMKR</sequence>
<protein>
    <submittedName>
        <fullName evidence="2">Uncharacterized protein</fullName>
    </submittedName>
</protein>
<evidence type="ECO:0000313" key="3">
    <source>
        <dbReference type="Proteomes" id="UP000299102"/>
    </source>
</evidence>
<organism evidence="2 3">
    <name type="scientific">Eumeta variegata</name>
    <name type="common">Bagworm moth</name>
    <name type="synonym">Eumeta japonica</name>
    <dbReference type="NCBI Taxonomy" id="151549"/>
    <lineage>
        <taxon>Eukaryota</taxon>
        <taxon>Metazoa</taxon>
        <taxon>Ecdysozoa</taxon>
        <taxon>Arthropoda</taxon>
        <taxon>Hexapoda</taxon>
        <taxon>Insecta</taxon>
        <taxon>Pterygota</taxon>
        <taxon>Neoptera</taxon>
        <taxon>Endopterygota</taxon>
        <taxon>Lepidoptera</taxon>
        <taxon>Glossata</taxon>
        <taxon>Ditrysia</taxon>
        <taxon>Tineoidea</taxon>
        <taxon>Psychidae</taxon>
        <taxon>Oiketicinae</taxon>
        <taxon>Eumeta</taxon>
    </lineage>
</organism>
<feature type="compositionally biased region" description="Basic and acidic residues" evidence="1">
    <location>
        <begin position="140"/>
        <end position="149"/>
    </location>
</feature>
<dbReference type="AlphaFoldDB" id="A0A4C1TPS2"/>
<evidence type="ECO:0000256" key="1">
    <source>
        <dbReference type="SAM" id="MobiDB-lite"/>
    </source>
</evidence>
<gene>
    <name evidence="2" type="ORF">EVAR_73340_1</name>
</gene>
<evidence type="ECO:0000313" key="2">
    <source>
        <dbReference type="EMBL" id="GBP15981.1"/>
    </source>
</evidence>
<reference evidence="2 3" key="1">
    <citation type="journal article" date="2019" name="Commun. Biol.">
        <title>The bagworm genome reveals a unique fibroin gene that provides high tensile strength.</title>
        <authorList>
            <person name="Kono N."/>
            <person name="Nakamura H."/>
            <person name="Ohtoshi R."/>
            <person name="Tomita M."/>
            <person name="Numata K."/>
            <person name="Arakawa K."/>
        </authorList>
    </citation>
    <scope>NUCLEOTIDE SEQUENCE [LARGE SCALE GENOMIC DNA]</scope>
</reference>
<dbReference type="EMBL" id="BGZK01005913">
    <property type="protein sequence ID" value="GBP15981.1"/>
    <property type="molecule type" value="Genomic_DNA"/>
</dbReference>
<proteinExistence type="predicted"/>
<dbReference type="OrthoDB" id="8062712at2759"/>
<comment type="caution">
    <text evidence="2">The sequence shown here is derived from an EMBL/GenBank/DDBJ whole genome shotgun (WGS) entry which is preliminary data.</text>
</comment>
<accession>A0A4C1TPS2</accession>
<feature type="compositionally biased region" description="Polar residues" evidence="1">
    <location>
        <begin position="101"/>
        <end position="112"/>
    </location>
</feature>